<gene>
    <name evidence="7" type="ORF">UW22_C0001G0049</name>
</gene>
<keyword evidence="2" id="KW-1003">Cell membrane</keyword>
<feature type="transmembrane region" description="Helical" evidence="6">
    <location>
        <begin position="177"/>
        <end position="200"/>
    </location>
</feature>
<feature type="transmembrane region" description="Helical" evidence="6">
    <location>
        <begin position="220"/>
        <end position="240"/>
    </location>
</feature>
<feature type="transmembrane region" description="Helical" evidence="6">
    <location>
        <begin position="128"/>
        <end position="146"/>
    </location>
</feature>
<feature type="transmembrane region" description="Helical" evidence="6">
    <location>
        <begin position="295"/>
        <end position="316"/>
    </location>
</feature>
<sequence length="420" mass="46358">MHKLLTKITSNTLMRGSAIVFVGSMISNIGSYLYHLFAGRILGPVGYGELSSLISLLYIFGVPMVVLQTVLTKYFSECKAGNARGEAKDLYFRMVKILVKITCISCIVFIMLIPLLGSFLNLTTPRSLLWIFLIFVVSIFTAVNLSVLQGFQLFLWVSVFSSVGMFLKLSISTPLAWFGVEWTMIGTGLAAFITLGLLYFPMRFIFTAARKPFPLTKKSLILFSIPTFISLLGLTSLYSMDIVLVRHFLTPQEAGLYSAIATLGKVIFYASSAIVTVLFPVLSERSVKKEPIGKIFVVALGLVCAISIGITFIYFIKPALVIHLLFGSSYSGAALYLGYFASFISLYSLGNVFVLACLAINRLSIWFITVCAAITQIVFISFFHHSIMEVISVNIGVTFLFAVSAFLYYMYSKTSSIQSA</sequence>
<comment type="subcellular location">
    <subcellularLocation>
        <location evidence="1">Cell membrane</location>
        <topology evidence="1">Multi-pass membrane protein</topology>
    </subcellularLocation>
</comment>
<accession>A0A0G1GY83</accession>
<feature type="transmembrane region" description="Helical" evidence="6">
    <location>
        <begin position="153"/>
        <end position="171"/>
    </location>
</feature>
<comment type="caution">
    <text evidence="7">The sequence shown here is derived from an EMBL/GenBank/DDBJ whole genome shotgun (WGS) entry which is preliminary data.</text>
</comment>
<dbReference type="InterPro" id="IPR002797">
    <property type="entry name" value="Polysacc_synth"/>
</dbReference>
<dbReference type="GO" id="GO:0005886">
    <property type="term" value="C:plasma membrane"/>
    <property type="evidence" value="ECO:0007669"/>
    <property type="project" value="UniProtKB-SubCell"/>
</dbReference>
<evidence type="ECO:0000256" key="3">
    <source>
        <dbReference type="ARBA" id="ARBA00022692"/>
    </source>
</evidence>
<evidence type="ECO:0000313" key="8">
    <source>
        <dbReference type="Proteomes" id="UP000034617"/>
    </source>
</evidence>
<dbReference type="PANTHER" id="PTHR30250:SF28">
    <property type="entry name" value="POLYSACCHARIDE BIOSYNTHESIS PROTEIN"/>
    <property type="match status" value="1"/>
</dbReference>
<dbReference type="AlphaFoldDB" id="A0A0G1GY83"/>
<feature type="transmembrane region" description="Helical" evidence="6">
    <location>
        <begin position="54"/>
        <end position="76"/>
    </location>
</feature>
<organism evidence="7 8">
    <name type="scientific">Candidatus Gottesmanbacteria bacterium GW2011_GWB1_44_11c</name>
    <dbReference type="NCBI Taxonomy" id="1618447"/>
    <lineage>
        <taxon>Bacteria</taxon>
        <taxon>Candidatus Gottesmaniibacteriota</taxon>
    </lineage>
</organism>
<keyword evidence="4 6" id="KW-1133">Transmembrane helix</keyword>
<name>A0A0G1GY83_9BACT</name>
<feature type="transmembrane region" description="Helical" evidence="6">
    <location>
        <begin position="97"/>
        <end position="116"/>
    </location>
</feature>
<protein>
    <submittedName>
        <fullName evidence="7">Capsular polysaccharide biosynthesis protein</fullName>
    </submittedName>
</protein>
<feature type="transmembrane region" description="Helical" evidence="6">
    <location>
        <begin position="12"/>
        <end position="34"/>
    </location>
</feature>
<dbReference type="PANTHER" id="PTHR30250">
    <property type="entry name" value="PST FAMILY PREDICTED COLANIC ACID TRANSPORTER"/>
    <property type="match status" value="1"/>
</dbReference>
<evidence type="ECO:0000256" key="5">
    <source>
        <dbReference type="ARBA" id="ARBA00023136"/>
    </source>
</evidence>
<dbReference type="Proteomes" id="UP000034617">
    <property type="component" value="Unassembled WGS sequence"/>
</dbReference>
<dbReference type="EMBL" id="LCHM01000001">
    <property type="protein sequence ID" value="KKT39138.1"/>
    <property type="molecule type" value="Genomic_DNA"/>
</dbReference>
<dbReference type="InterPro" id="IPR050833">
    <property type="entry name" value="Poly_Biosynth_Transport"/>
</dbReference>
<evidence type="ECO:0000313" key="7">
    <source>
        <dbReference type="EMBL" id="KKT39138.1"/>
    </source>
</evidence>
<evidence type="ECO:0000256" key="2">
    <source>
        <dbReference type="ARBA" id="ARBA00022475"/>
    </source>
</evidence>
<dbReference type="Pfam" id="PF01943">
    <property type="entry name" value="Polysacc_synt"/>
    <property type="match status" value="1"/>
</dbReference>
<feature type="transmembrane region" description="Helical" evidence="6">
    <location>
        <begin position="390"/>
        <end position="411"/>
    </location>
</feature>
<keyword evidence="3 6" id="KW-0812">Transmembrane</keyword>
<feature type="transmembrane region" description="Helical" evidence="6">
    <location>
        <begin position="260"/>
        <end position="283"/>
    </location>
</feature>
<evidence type="ECO:0000256" key="4">
    <source>
        <dbReference type="ARBA" id="ARBA00022989"/>
    </source>
</evidence>
<feature type="transmembrane region" description="Helical" evidence="6">
    <location>
        <begin position="336"/>
        <end position="358"/>
    </location>
</feature>
<keyword evidence="5 6" id="KW-0472">Membrane</keyword>
<evidence type="ECO:0000256" key="6">
    <source>
        <dbReference type="SAM" id="Phobius"/>
    </source>
</evidence>
<feature type="transmembrane region" description="Helical" evidence="6">
    <location>
        <begin position="365"/>
        <end position="384"/>
    </location>
</feature>
<reference evidence="7 8" key="1">
    <citation type="journal article" date="2015" name="Nature">
        <title>rRNA introns, odd ribosomes, and small enigmatic genomes across a large radiation of phyla.</title>
        <authorList>
            <person name="Brown C.T."/>
            <person name="Hug L.A."/>
            <person name="Thomas B.C."/>
            <person name="Sharon I."/>
            <person name="Castelle C.J."/>
            <person name="Singh A."/>
            <person name="Wilkins M.J."/>
            <person name="Williams K.H."/>
            <person name="Banfield J.F."/>
        </authorList>
    </citation>
    <scope>NUCLEOTIDE SEQUENCE [LARGE SCALE GENOMIC DNA]</scope>
</reference>
<evidence type="ECO:0000256" key="1">
    <source>
        <dbReference type="ARBA" id="ARBA00004651"/>
    </source>
</evidence>
<proteinExistence type="predicted"/>